<keyword evidence="9" id="KW-1185">Reference proteome</keyword>
<dbReference type="GO" id="GO:0005681">
    <property type="term" value="C:spliceosomal complex"/>
    <property type="evidence" value="ECO:0007669"/>
    <property type="project" value="TreeGrafter"/>
</dbReference>
<dbReference type="AlphaFoldDB" id="A0AAJ0GJM5"/>
<keyword evidence="4" id="KW-0143">Chaperone</keyword>
<feature type="compositionally biased region" description="Basic and acidic residues" evidence="6">
    <location>
        <begin position="88"/>
        <end position="115"/>
    </location>
</feature>
<dbReference type="InterPro" id="IPR012677">
    <property type="entry name" value="Nucleotide-bd_a/b_plait_sf"/>
</dbReference>
<dbReference type="SUPFAM" id="SSF46565">
    <property type="entry name" value="Chaperone J-domain"/>
    <property type="match status" value="1"/>
</dbReference>
<comment type="subcellular location">
    <subcellularLocation>
        <location evidence="2">Cytoplasm</location>
    </subcellularLocation>
    <subcellularLocation>
        <location evidence="1">Nucleus</location>
    </subcellularLocation>
</comment>
<comment type="caution">
    <text evidence="8">The sequence shown here is derived from an EMBL/GenBank/DDBJ whole genome shotgun (WGS) entry which is preliminary data.</text>
</comment>
<dbReference type="Pfam" id="PF00226">
    <property type="entry name" value="DnaJ"/>
    <property type="match status" value="1"/>
</dbReference>
<dbReference type="Gene3D" id="3.30.70.330">
    <property type="match status" value="1"/>
</dbReference>
<dbReference type="EMBL" id="JAWDJX010000001">
    <property type="protein sequence ID" value="KAK3058864.1"/>
    <property type="molecule type" value="Genomic_DNA"/>
</dbReference>
<evidence type="ECO:0000256" key="5">
    <source>
        <dbReference type="ARBA" id="ARBA00023242"/>
    </source>
</evidence>
<dbReference type="PROSITE" id="PS50076">
    <property type="entry name" value="DNAJ_2"/>
    <property type="match status" value="1"/>
</dbReference>
<organism evidence="8 9">
    <name type="scientific">Extremus antarcticus</name>
    <dbReference type="NCBI Taxonomy" id="702011"/>
    <lineage>
        <taxon>Eukaryota</taxon>
        <taxon>Fungi</taxon>
        <taxon>Dikarya</taxon>
        <taxon>Ascomycota</taxon>
        <taxon>Pezizomycotina</taxon>
        <taxon>Dothideomycetes</taxon>
        <taxon>Dothideomycetidae</taxon>
        <taxon>Mycosphaerellales</taxon>
        <taxon>Extremaceae</taxon>
        <taxon>Extremus</taxon>
    </lineage>
</organism>
<evidence type="ECO:0000259" key="7">
    <source>
        <dbReference type="PROSITE" id="PS50076"/>
    </source>
</evidence>
<dbReference type="SMART" id="SM00271">
    <property type="entry name" value="DnaJ"/>
    <property type="match status" value="1"/>
</dbReference>
<proteinExistence type="predicted"/>
<evidence type="ECO:0000256" key="4">
    <source>
        <dbReference type="ARBA" id="ARBA00023186"/>
    </source>
</evidence>
<dbReference type="PRINTS" id="PR00625">
    <property type="entry name" value="JDOMAIN"/>
</dbReference>
<feature type="domain" description="J" evidence="7">
    <location>
        <begin position="16"/>
        <end position="84"/>
    </location>
</feature>
<dbReference type="Proteomes" id="UP001271007">
    <property type="component" value="Unassembled WGS sequence"/>
</dbReference>
<evidence type="ECO:0000256" key="3">
    <source>
        <dbReference type="ARBA" id="ARBA00022490"/>
    </source>
</evidence>
<accession>A0AAJ0GJM5</accession>
<feature type="compositionally biased region" description="Acidic residues" evidence="6">
    <location>
        <begin position="360"/>
        <end position="372"/>
    </location>
</feature>
<feature type="compositionally biased region" description="Basic and acidic residues" evidence="6">
    <location>
        <begin position="348"/>
        <end position="359"/>
    </location>
</feature>
<dbReference type="GO" id="GO:0003676">
    <property type="term" value="F:nucleic acid binding"/>
    <property type="evidence" value="ECO:0007669"/>
    <property type="project" value="InterPro"/>
</dbReference>
<dbReference type="InterPro" id="IPR052094">
    <property type="entry name" value="Pre-mRNA-splicing_ERAD"/>
</dbReference>
<dbReference type="PANTHER" id="PTHR44313">
    <property type="entry name" value="DNAJ HOMOLOG SUBFAMILY C MEMBER 17"/>
    <property type="match status" value="1"/>
</dbReference>
<evidence type="ECO:0000313" key="9">
    <source>
        <dbReference type="Proteomes" id="UP001271007"/>
    </source>
</evidence>
<dbReference type="InterPro" id="IPR036869">
    <property type="entry name" value="J_dom_sf"/>
</dbReference>
<dbReference type="GO" id="GO:0005737">
    <property type="term" value="C:cytoplasm"/>
    <property type="evidence" value="ECO:0007669"/>
    <property type="project" value="UniProtKB-SubCell"/>
</dbReference>
<evidence type="ECO:0000313" key="8">
    <source>
        <dbReference type="EMBL" id="KAK3058864.1"/>
    </source>
</evidence>
<feature type="region of interest" description="Disordered" evidence="6">
    <location>
        <begin position="88"/>
        <end position="141"/>
    </location>
</feature>
<evidence type="ECO:0000256" key="6">
    <source>
        <dbReference type="SAM" id="MobiDB-lite"/>
    </source>
</evidence>
<evidence type="ECO:0000256" key="2">
    <source>
        <dbReference type="ARBA" id="ARBA00004496"/>
    </source>
</evidence>
<sequence>MATEDLKSLATSTTADYYDLLSLEPHQTSDQESIRRAYRKTALKYHPDKVGASNHAALEKFHLLQIAYDVLSTPELKDLYDNARRAREQVKERDHLLSARRREMKDDLERREREGAQAGKRKWEGDDEMAQEMAKMREDTKRRRVEIEERRRREMEELLREEEGGAASTVADLSTEAGDGVTEMERSVKVRFGVDDMVENELREVFGRFGEVEDVVVRSKPPKDSTTKKKKKRSPHTALLVYKSVVGAHAAVSDYPKLATTEPETFSRFDSVEWAAGREPDFIPKPKAPVLEDTNMATNSPPRPRATAYDGGEAKTKVPKFSFKPTKGAGGGATLDEVTMIRLKNAEKRRQEAKIRKEEEAADLEEADGVAE</sequence>
<name>A0AAJ0GJM5_9PEZI</name>
<keyword evidence="3" id="KW-0963">Cytoplasm</keyword>
<protein>
    <recommendedName>
        <fullName evidence="7">J domain-containing protein</fullName>
    </recommendedName>
</protein>
<dbReference type="InterPro" id="IPR035979">
    <property type="entry name" value="RBD_domain_sf"/>
</dbReference>
<dbReference type="PANTHER" id="PTHR44313:SF1">
    <property type="entry name" value="DNAJ HOMOLOG SUBFAMILY C MEMBER 17"/>
    <property type="match status" value="1"/>
</dbReference>
<feature type="region of interest" description="Disordered" evidence="6">
    <location>
        <begin position="348"/>
        <end position="372"/>
    </location>
</feature>
<keyword evidence="5" id="KW-0539">Nucleus</keyword>
<gene>
    <name evidence="8" type="ORF">LTR09_000429</name>
</gene>
<feature type="region of interest" description="Disordered" evidence="6">
    <location>
        <begin position="280"/>
        <end position="333"/>
    </location>
</feature>
<feature type="region of interest" description="Disordered" evidence="6">
    <location>
        <begin position="156"/>
        <end position="182"/>
    </location>
</feature>
<dbReference type="CDD" id="cd06257">
    <property type="entry name" value="DnaJ"/>
    <property type="match status" value="1"/>
</dbReference>
<dbReference type="GO" id="GO:0000390">
    <property type="term" value="P:spliceosomal complex disassembly"/>
    <property type="evidence" value="ECO:0007669"/>
    <property type="project" value="TreeGrafter"/>
</dbReference>
<dbReference type="Gene3D" id="1.10.287.110">
    <property type="entry name" value="DnaJ domain"/>
    <property type="match status" value="1"/>
</dbReference>
<evidence type="ECO:0000256" key="1">
    <source>
        <dbReference type="ARBA" id="ARBA00004123"/>
    </source>
</evidence>
<reference evidence="8" key="1">
    <citation type="submission" date="2023-04" db="EMBL/GenBank/DDBJ databases">
        <title>Black Yeasts Isolated from many extreme environments.</title>
        <authorList>
            <person name="Coleine C."/>
            <person name="Stajich J.E."/>
            <person name="Selbmann L."/>
        </authorList>
    </citation>
    <scope>NUCLEOTIDE SEQUENCE</scope>
    <source>
        <strain evidence="8">CCFEE 5312</strain>
    </source>
</reference>
<dbReference type="SUPFAM" id="SSF54928">
    <property type="entry name" value="RNA-binding domain, RBD"/>
    <property type="match status" value="1"/>
</dbReference>
<dbReference type="InterPro" id="IPR001623">
    <property type="entry name" value="DnaJ_domain"/>
</dbReference>